<gene>
    <name evidence="1" type="ORF">ASPCAL13931</name>
</gene>
<evidence type="ECO:0000313" key="1">
    <source>
        <dbReference type="EMBL" id="CEL10822.1"/>
    </source>
</evidence>
<dbReference type="Proteomes" id="UP000054771">
    <property type="component" value="Unassembled WGS sequence"/>
</dbReference>
<name>A0A0U5GFZ2_ASPCI</name>
<sequence length="76" mass="8560">MELLDRLQATLNISLQMLIISMITSNQSQIDLMARGFTTTASNMRQILEATNGLNRSSIGIDNRLNMLERHLKQVA</sequence>
<organism evidence="1 2">
    <name type="scientific">Aspergillus calidoustus</name>
    <dbReference type="NCBI Taxonomy" id="454130"/>
    <lineage>
        <taxon>Eukaryota</taxon>
        <taxon>Fungi</taxon>
        <taxon>Dikarya</taxon>
        <taxon>Ascomycota</taxon>
        <taxon>Pezizomycotina</taxon>
        <taxon>Eurotiomycetes</taxon>
        <taxon>Eurotiomycetidae</taxon>
        <taxon>Eurotiales</taxon>
        <taxon>Aspergillaceae</taxon>
        <taxon>Aspergillus</taxon>
        <taxon>Aspergillus subgen. Nidulantes</taxon>
    </lineage>
</organism>
<reference evidence="2" key="1">
    <citation type="journal article" date="2016" name="Genome Announc.">
        <title>Draft genome sequences of fungus Aspergillus calidoustus.</title>
        <authorList>
            <person name="Horn F."/>
            <person name="Linde J."/>
            <person name="Mattern D.J."/>
            <person name="Walther G."/>
            <person name="Guthke R."/>
            <person name="Scherlach K."/>
            <person name="Martin K."/>
            <person name="Brakhage A.A."/>
            <person name="Petzke L."/>
            <person name="Valiante V."/>
        </authorList>
    </citation>
    <scope>NUCLEOTIDE SEQUENCE [LARGE SCALE GENOMIC DNA]</scope>
    <source>
        <strain evidence="2">SF006504</strain>
    </source>
</reference>
<protein>
    <submittedName>
        <fullName evidence="1">Uncharacterized protein</fullName>
    </submittedName>
</protein>
<accession>A0A0U5GFZ2</accession>
<evidence type="ECO:0000313" key="2">
    <source>
        <dbReference type="Proteomes" id="UP000054771"/>
    </source>
</evidence>
<proteinExistence type="predicted"/>
<dbReference type="AlphaFoldDB" id="A0A0U5GFZ2"/>
<keyword evidence="2" id="KW-1185">Reference proteome</keyword>
<dbReference type="EMBL" id="CDMC01000021">
    <property type="protein sequence ID" value="CEL10822.1"/>
    <property type="molecule type" value="Genomic_DNA"/>
</dbReference>